<protein>
    <submittedName>
        <fullName evidence="1">Uncharacterized protein</fullName>
    </submittedName>
</protein>
<dbReference type="AlphaFoldDB" id="A0A1A9UY87"/>
<accession>A0A1A9UY87</accession>
<reference evidence="1" key="1">
    <citation type="submission" date="2020-05" db="UniProtKB">
        <authorList>
            <consortium name="EnsemblMetazoa"/>
        </authorList>
    </citation>
    <scope>IDENTIFICATION</scope>
    <source>
        <strain evidence="1">TTRI</strain>
    </source>
</reference>
<name>A0A1A9UY87_GLOAU</name>
<sequence length="115" mass="13074">MKTKQQINRRKLFIIVLLTTDSYIISLAESFPFQEYVGSFSSPRAGYITFVKCAHSEICIYPCRAKIKNLAKRANVTSAECLASIELWPSNELNANSMYLRPSMGYEKGVQLKEL</sequence>
<proteinExistence type="predicted"/>
<evidence type="ECO:0000313" key="1">
    <source>
        <dbReference type="EnsemblMetazoa" id="GAUT019619-PA"/>
    </source>
</evidence>
<dbReference type="EnsemblMetazoa" id="GAUT019619-RA">
    <property type="protein sequence ID" value="GAUT019619-PA"/>
    <property type="gene ID" value="GAUT019619"/>
</dbReference>
<dbReference type="Proteomes" id="UP000078200">
    <property type="component" value="Unassembled WGS sequence"/>
</dbReference>
<organism evidence="1 2">
    <name type="scientific">Glossina austeni</name>
    <name type="common">Savannah tsetse fly</name>
    <dbReference type="NCBI Taxonomy" id="7395"/>
    <lineage>
        <taxon>Eukaryota</taxon>
        <taxon>Metazoa</taxon>
        <taxon>Ecdysozoa</taxon>
        <taxon>Arthropoda</taxon>
        <taxon>Hexapoda</taxon>
        <taxon>Insecta</taxon>
        <taxon>Pterygota</taxon>
        <taxon>Neoptera</taxon>
        <taxon>Endopterygota</taxon>
        <taxon>Diptera</taxon>
        <taxon>Brachycera</taxon>
        <taxon>Muscomorpha</taxon>
        <taxon>Hippoboscoidea</taxon>
        <taxon>Glossinidae</taxon>
        <taxon>Glossina</taxon>
    </lineage>
</organism>
<dbReference type="VEuPathDB" id="VectorBase:GAUT019619"/>
<keyword evidence="2" id="KW-1185">Reference proteome</keyword>
<evidence type="ECO:0000313" key="2">
    <source>
        <dbReference type="Proteomes" id="UP000078200"/>
    </source>
</evidence>